<dbReference type="GO" id="GO:0005737">
    <property type="term" value="C:cytoplasm"/>
    <property type="evidence" value="ECO:0007669"/>
    <property type="project" value="TreeGrafter"/>
</dbReference>
<dbReference type="GO" id="GO:0030894">
    <property type="term" value="C:replisome"/>
    <property type="evidence" value="ECO:0007669"/>
    <property type="project" value="TreeGrafter"/>
</dbReference>
<comment type="catalytic activity">
    <reaction evidence="5">
        <text>Couples ATP hydrolysis with the unwinding of duplex DNA by translocating in the 3'-5' direction.</text>
        <dbReference type="EC" id="5.6.2.4"/>
    </reaction>
</comment>
<keyword evidence="2" id="KW-0378">Hydrolase</keyword>
<evidence type="ECO:0000313" key="8">
    <source>
        <dbReference type="EMBL" id="BBI59518.1"/>
    </source>
</evidence>
<dbReference type="Pfam" id="PF00270">
    <property type="entry name" value="DEAD"/>
    <property type="match status" value="1"/>
</dbReference>
<evidence type="ECO:0000256" key="3">
    <source>
        <dbReference type="ARBA" id="ARBA00023125"/>
    </source>
</evidence>
<dbReference type="PANTHER" id="PTHR13710">
    <property type="entry name" value="DNA HELICASE RECQ FAMILY MEMBER"/>
    <property type="match status" value="1"/>
</dbReference>
<dbReference type="PROSITE" id="PS00690">
    <property type="entry name" value="DEAH_ATP_HELICASE"/>
    <property type="match status" value="1"/>
</dbReference>
<evidence type="ECO:0000313" key="9">
    <source>
        <dbReference type="Proteomes" id="UP000320231"/>
    </source>
</evidence>
<dbReference type="EMBL" id="AP019514">
    <property type="protein sequence ID" value="BBI59518.1"/>
    <property type="molecule type" value="Genomic_DNA"/>
</dbReference>
<dbReference type="Gene3D" id="3.40.50.300">
    <property type="entry name" value="P-loop containing nucleotide triphosphate hydrolases"/>
    <property type="match status" value="1"/>
</dbReference>
<protein>
    <recommendedName>
        <fullName evidence="6">DNA 3'-5' helicase</fullName>
        <ecNumber evidence="6">5.6.2.4</ecNumber>
    </recommendedName>
</protein>
<dbReference type="GO" id="GO:0003677">
    <property type="term" value="F:DNA binding"/>
    <property type="evidence" value="ECO:0007669"/>
    <property type="project" value="UniProtKB-KW"/>
</dbReference>
<proteinExistence type="inferred from homology"/>
<feature type="domain" description="Helicase ATP-binding" evidence="7">
    <location>
        <begin position="1"/>
        <end position="80"/>
    </location>
</feature>
<dbReference type="GO" id="GO:0043590">
    <property type="term" value="C:bacterial nucleoid"/>
    <property type="evidence" value="ECO:0007669"/>
    <property type="project" value="TreeGrafter"/>
</dbReference>
<evidence type="ECO:0000256" key="6">
    <source>
        <dbReference type="ARBA" id="ARBA00034808"/>
    </source>
</evidence>
<comment type="similarity">
    <text evidence="1">Belongs to the helicase family. RecQ subfamily.</text>
</comment>
<evidence type="ECO:0000256" key="1">
    <source>
        <dbReference type="ARBA" id="ARBA00005446"/>
    </source>
</evidence>
<dbReference type="Proteomes" id="UP000320231">
    <property type="component" value="Chromosome"/>
</dbReference>
<dbReference type="InterPro" id="IPR011545">
    <property type="entry name" value="DEAD/DEAH_box_helicase_dom"/>
</dbReference>
<accession>A0A455U5D2</accession>
<dbReference type="PANTHER" id="PTHR13710:SF105">
    <property type="entry name" value="ATP-DEPENDENT DNA HELICASE Q1"/>
    <property type="match status" value="1"/>
</dbReference>
<dbReference type="PROSITE" id="PS51192">
    <property type="entry name" value="HELICASE_ATP_BIND_1"/>
    <property type="match status" value="1"/>
</dbReference>
<dbReference type="GO" id="GO:0009378">
    <property type="term" value="F:four-way junction helicase activity"/>
    <property type="evidence" value="ECO:0007669"/>
    <property type="project" value="TreeGrafter"/>
</dbReference>
<keyword evidence="4" id="KW-0413">Isomerase</keyword>
<dbReference type="GO" id="GO:0006310">
    <property type="term" value="P:DNA recombination"/>
    <property type="evidence" value="ECO:0007669"/>
    <property type="project" value="TreeGrafter"/>
</dbReference>
<organism evidence="8 9">
    <name type="scientific">Vreelandella sulfidaeris</name>
    <dbReference type="NCBI Taxonomy" id="115553"/>
    <lineage>
        <taxon>Bacteria</taxon>
        <taxon>Pseudomonadati</taxon>
        <taxon>Pseudomonadota</taxon>
        <taxon>Gammaproteobacteria</taxon>
        <taxon>Oceanospirillales</taxon>
        <taxon>Halomonadaceae</taxon>
        <taxon>Vreelandella</taxon>
    </lineage>
</organism>
<dbReference type="InterPro" id="IPR027417">
    <property type="entry name" value="P-loop_NTPase"/>
</dbReference>
<dbReference type="InterPro" id="IPR014001">
    <property type="entry name" value="Helicase_ATP-bd"/>
</dbReference>
<name>A0A455U5D2_9GAMM</name>
<dbReference type="KEGG" id="hsr:HSBAA_08240"/>
<reference evidence="8 9" key="1">
    <citation type="journal article" date="2019" name="Microbiol. Resour. Announc.">
        <title>Complete Genome Sequence of Halomonas sulfidaeris Strain Esulfide1 Isolated from a Metal Sulfide Rock at a Depth of 2,200 Meters, Obtained Using Nanopore Sequencing.</title>
        <authorList>
            <person name="Saito M."/>
            <person name="Nishigata A."/>
            <person name="Galipon J."/>
            <person name="Arakawa K."/>
        </authorList>
    </citation>
    <scope>NUCLEOTIDE SEQUENCE [LARGE SCALE GENOMIC DNA]</scope>
    <source>
        <strain evidence="8 9">ATCC BAA-803</strain>
    </source>
</reference>
<sequence>MERAKSGELKILMVSVERLKNERFRHFLRQVQISLLVVDEAHCLSEWGHNFRPDYLKLPDYQREFAIPQVLLLTATAPPR</sequence>
<dbReference type="GO" id="GO:0016787">
    <property type="term" value="F:hydrolase activity"/>
    <property type="evidence" value="ECO:0007669"/>
    <property type="project" value="UniProtKB-KW"/>
</dbReference>
<evidence type="ECO:0000259" key="7">
    <source>
        <dbReference type="PROSITE" id="PS51192"/>
    </source>
</evidence>
<gene>
    <name evidence="8" type="ORF">HSBAA_08240</name>
</gene>
<dbReference type="GO" id="GO:0006281">
    <property type="term" value="P:DNA repair"/>
    <property type="evidence" value="ECO:0007669"/>
    <property type="project" value="TreeGrafter"/>
</dbReference>
<dbReference type="GO" id="GO:0043138">
    <property type="term" value="F:3'-5' DNA helicase activity"/>
    <property type="evidence" value="ECO:0007669"/>
    <property type="project" value="UniProtKB-EC"/>
</dbReference>
<dbReference type="EC" id="5.6.2.4" evidence="6"/>
<evidence type="ECO:0000256" key="2">
    <source>
        <dbReference type="ARBA" id="ARBA00022801"/>
    </source>
</evidence>
<evidence type="ECO:0000256" key="4">
    <source>
        <dbReference type="ARBA" id="ARBA00023235"/>
    </source>
</evidence>
<dbReference type="AlphaFoldDB" id="A0A455U5D2"/>
<dbReference type="GO" id="GO:0005524">
    <property type="term" value="F:ATP binding"/>
    <property type="evidence" value="ECO:0007669"/>
    <property type="project" value="InterPro"/>
</dbReference>
<dbReference type="InterPro" id="IPR002464">
    <property type="entry name" value="DNA/RNA_helicase_DEAH_CS"/>
</dbReference>
<evidence type="ECO:0000256" key="5">
    <source>
        <dbReference type="ARBA" id="ARBA00034617"/>
    </source>
</evidence>
<keyword evidence="3" id="KW-0238">DNA-binding</keyword>
<dbReference type="SUPFAM" id="SSF52540">
    <property type="entry name" value="P-loop containing nucleoside triphosphate hydrolases"/>
    <property type="match status" value="1"/>
</dbReference>